<dbReference type="AlphaFoldDB" id="A0A194V7M0"/>
<evidence type="ECO:0000256" key="1">
    <source>
        <dbReference type="ARBA" id="ARBA00025758"/>
    </source>
</evidence>
<evidence type="ECO:0000313" key="3">
    <source>
        <dbReference type="EMBL" id="KUI59893.1"/>
    </source>
</evidence>
<organism evidence="3 4">
    <name type="scientific">Cytospora mali</name>
    <name type="common">Apple Valsa canker fungus</name>
    <name type="synonym">Valsa mali</name>
    <dbReference type="NCBI Taxonomy" id="578113"/>
    <lineage>
        <taxon>Eukaryota</taxon>
        <taxon>Fungi</taxon>
        <taxon>Dikarya</taxon>
        <taxon>Ascomycota</taxon>
        <taxon>Pezizomycotina</taxon>
        <taxon>Sordariomycetes</taxon>
        <taxon>Sordariomycetidae</taxon>
        <taxon>Diaporthales</taxon>
        <taxon>Cytosporaceae</taxon>
        <taxon>Cytospora</taxon>
    </lineage>
</organism>
<dbReference type="GO" id="GO:0005634">
    <property type="term" value="C:nucleus"/>
    <property type="evidence" value="ECO:0007669"/>
    <property type="project" value="TreeGrafter"/>
</dbReference>
<feature type="compositionally biased region" description="Acidic residues" evidence="2">
    <location>
        <begin position="339"/>
        <end position="366"/>
    </location>
</feature>
<dbReference type="PANTHER" id="PTHR12794">
    <property type="entry name" value="GEMIN2"/>
    <property type="match status" value="1"/>
</dbReference>
<reference evidence="4" key="1">
    <citation type="submission" date="2014-12" db="EMBL/GenBank/DDBJ databases">
        <title>Genome Sequence of Valsa Canker Pathogens Uncovers a Specific Adaption of Colonization on Woody Bark.</title>
        <authorList>
            <person name="Yin Z."/>
            <person name="Liu H."/>
            <person name="Gao X."/>
            <person name="Li Z."/>
            <person name="Song N."/>
            <person name="Ke X."/>
            <person name="Dai Q."/>
            <person name="Wu Y."/>
            <person name="Sun Y."/>
            <person name="Xu J.-R."/>
            <person name="Kang Z.K."/>
            <person name="Wang L."/>
            <person name="Huang L."/>
        </authorList>
    </citation>
    <scope>NUCLEOTIDE SEQUENCE [LARGE SCALE GENOMIC DNA]</scope>
    <source>
        <strain evidence="4">SXYL134</strain>
    </source>
</reference>
<feature type="compositionally biased region" description="Acidic residues" evidence="2">
    <location>
        <begin position="405"/>
        <end position="425"/>
    </location>
</feature>
<name>A0A194V7M0_CYTMA</name>
<dbReference type="Proteomes" id="UP000078576">
    <property type="component" value="Unassembled WGS sequence"/>
</dbReference>
<dbReference type="PANTHER" id="PTHR12794:SF0">
    <property type="entry name" value="GEM-ASSOCIATED PROTEIN 2"/>
    <property type="match status" value="1"/>
</dbReference>
<dbReference type="EMBL" id="KN714738">
    <property type="protein sequence ID" value="KUI59893.1"/>
    <property type="molecule type" value="Genomic_DNA"/>
</dbReference>
<evidence type="ECO:0000313" key="4">
    <source>
        <dbReference type="Proteomes" id="UP000078576"/>
    </source>
</evidence>
<dbReference type="Pfam" id="PF04938">
    <property type="entry name" value="SIP1"/>
    <property type="match status" value="1"/>
</dbReference>
<feature type="region of interest" description="Disordered" evidence="2">
    <location>
        <begin position="1"/>
        <end position="60"/>
    </location>
</feature>
<dbReference type="GO" id="GO:0032797">
    <property type="term" value="C:SMN complex"/>
    <property type="evidence" value="ECO:0007669"/>
    <property type="project" value="TreeGrafter"/>
</dbReference>
<protein>
    <submittedName>
        <fullName evidence="3">Uncharacterized protein</fullName>
    </submittedName>
</protein>
<evidence type="ECO:0000256" key="2">
    <source>
        <dbReference type="SAM" id="MobiDB-lite"/>
    </source>
</evidence>
<sequence length="506" mass="55305">MTTKRDIDVVTGADHDEPLLQPSTKRARNSGNQKKTKQSQEPQTDLTYGQRSCFPSLNHSVANSDEDLEFEDETDALAYLQSVRQQASGIPHLLVAPKSGPHLPPPRATHGLTYDDNDDGAAAEEAIDRSIYDDGHGDPRGYYEDGAYTAIPDNFAPNNNKHPHDTNSGTNNEEDDDDPTTEAAKITQAYYASISNHFTTLRQRLHRTPPPAALAALTREQSPHVGRFGPGSKTFTIWTVRVRHSDPAPAQVAAMDKGAVFRLLRVVLGGKFLRRGAELRERTSRWLWALLARLPDRGELDHMEVGYVRELGKRAALLMHSLREMAALRREVEGGEGGADGDGDDGLEGEEEDWDVEGEIVDDEGDSSTPAEKEDEATPVQASSDLAISSSTAPTSLPEAKDEVDGQMEDGEVDESAPMEIDDGDGGIGGGDVESVKARLLANLDALDAYESGSKTAADRREEEPAFDPVRARMNMRATLNMILTVAGEFYGQRDLLEFREPFEGL</sequence>
<dbReference type="InterPro" id="IPR035426">
    <property type="entry name" value="Gemin2/Brr1"/>
</dbReference>
<dbReference type="GO" id="GO:0000387">
    <property type="term" value="P:spliceosomal snRNP assembly"/>
    <property type="evidence" value="ECO:0007669"/>
    <property type="project" value="InterPro"/>
</dbReference>
<accession>A0A194V7M0</accession>
<dbReference type="OrthoDB" id="428895at2759"/>
<feature type="compositionally biased region" description="Polar residues" evidence="2">
    <location>
        <begin position="21"/>
        <end position="60"/>
    </location>
</feature>
<feature type="region of interest" description="Disordered" evidence="2">
    <location>
        <begin position="149"/>
        <end position="179"/>
    </location>
</feature>
<feature type="region of interest" description="Disordered" evidence="2">
    <location>
        <begin position="330"/>
        <end position="426"/>
    </location>
</feature>
<feature type="compositionally biased region" description="Basic and acidic residues" evidence="2">
    <location>
        <begin position="1"/>
        <end position="18"/>
    </location>
</feature>
<keyword evidence="4" id="KW-1185">Reference proteome</keyword>
<proteinExistence type="inferred from homology"/>
<comment type="similarity">
    <text evidence="1">Belongs to the gemin-2 family.</text>
</comment>
<feature type="compositionally biased region" description="Polar residues" evidence="2">
    <location>
        <begin position="380"/>
        <end position="395"/>
    </location>
</feature>
<gene>
    <name evidence="3" type="ORF">VP1G_07111</name>
</gene>
<dbReference type="Gene3D" id="1.20.58.1070">
    <property type="match status" value="1"/>
</dbReference>